<keyword evidence="4" id="KW-1185">Reference proteome</keyword>
<feature type="transmembrane region" description="Helical" evidence="2">
    <location>
        <begin position="700"/>
        <end position="718"/>
    </location>
</feature>
<evidence type="ECO:0000313" key="4">
    <source>
        <dbReference type="Proteomes" id="UP000214646"/>
    </source>
</evidence>
<keyword evidence="2" id="KW-1133">Transmembrane helix</keyword>
<name>A0A225E4V5_9BACT</name>
<dbReference type="RefSeq" id="WP_088254531.1">
    <property type="nucleotide sequence ID" value="NZ_NIDE01000004.1"/>
</dbReference>
<feature type="transmembrane region" description="Helical" evidence="2">
    <location>
        <begin position="657"/>
        <end position="680"/>
    </location>
</feature>
<feature type="transmembrane region" description="Helical" evidence="2">
    <location>
        <begin position="812"/>
        <end position="833"/>
    </location>
</feature>
<feature type="transmembrane region" description="Helical" evidence="2">
    <location>
        <begin position="633"/>
        <end position="650"/>
    </location>
</feature>
<evidence type="ECO:0000313" key="3">
    <source>
        <dbReference type="EMBL" id="OWK43715.1"/>
    </source>
</evidence>
<proteinExistence type="predicted"/>
<feature type="transmembrane region" description="Helical" evidence="2">
    <location>
        <begin position="853"/>
        <end position="886"/>
    </location>
</feature>
<reference evidence="4" key="1">
    <citation type="submission" date="2017-06" db="EMBL/GenBank/DDBJ databases">
        <title>Genome analysis of Fimbriiglobus ruber SP5, the first member of the order Planctomycetales with confirmed chitinolytic capability.</title>
        <authorList>
            <person name="Ravin N.V."/>
            <person name="Rakitin A.L."/>
            <person name="Ivanova A.A."/>
            <person name="Beletsky A.V."/>
            <person name="Kulichevskaya I.S."/>
            <person name="Mardanov A.V."/>
            <person name="Dedysh S.N."/>
        </authorList>
    </citation>
    <scope>NUCLEOTIDE SEQUENCE [LARGE SCALE GENOMIC DNA]</scope>
    <source>
        <strain evidence="4">SP5</strain>
    </source>
</reference>
<accession>A0A225E4V5</accession>
<keyword evidence="2" id="KW-0472">Membrane</keyword>
<gene>
    <name evidence="3" type="ORF">FRUB_03314</name>
</gene>
<protein>
    <submittedName>
        <fullName evidence="3">Uncharacterized protein</fullName>
    </submittedName>
</protein>
<dbReference type="EMBL" id="NIDE01000004">
    <property type="protein sequence ID" value="OWK43715.1"/>
    <property type="molecule type" value="Genomic_DNA"/>
</dbReference>
<comment type="caution">
    <text evidence="3">The sequence shown here is derived from an EMBL/GenBank/DDBJ whole genome shotgun (WGS) entry which is preliminary data.</text>
</comment>
<dbReference type="OrthoDB" id="5747753at2"/>
<sequence>MTDTPAPLTASELEQRLRAVVPAARVVRQRYLRRVLRRSADDCVPVAGVEATVAVGREWLRRADLVPAEVTAGAGDEIVLLTDPGDLFPVARPTGAILRHYWRLLFQIAATTSARKQLGGGPTAAARVAERFVALGPATVIEMRFVLEADHIVPVGANDLSLYTAFVARFADLHHFDPCGLDHVFPSIDDPEAIYRVVAQDAPLDHLFRETRPPGADDPSSTPTTNDRAAVDPGEITVPDLELGIGTMTLEARVAAAVRVGNRVRAAILQTRAALAEGGIDDPAALETARSAIHDGLVKRLAAVLGWNYQKSKAWTEALVPVFVAASLGLWPRAARGLYDLQKIATDLADEISTVDPIEWAVTLCRRPLIRPLTRARDVILLRHLRTAHNYFIRSPLALAALARVEKLLHAEIAAAEERIHAGLEPVIARSLIEAGFRPTNRPEQVALDKLVGELLDRVGERGFIRFGDLRDAVARNQLKMPDLRGPLELLRGDALLRADERLAVDLDGVYRRGEIYLRWIQRGSAVAFGTRAGRWVSKYLALPFGGAFMAVEFARYVRHEGTNLFAFLRSILPHDAEDEAIVDAIGAQLPDTGAVWSSRTPATVEAVTSAPHVAPHTGIAHGHRGVSLSPESLAVTIVLGFVILGLLYHPGFRAGVVGILTWIGRGLHFAFVAVPLAVWRLPVFRALRDNAVTRFVYDFFGTALLVTLSALLILALLGSGPRRLLRWGGIVFAVAAVVSNTPIGRRLRDETAGVADDAWRTFRVNLLPGFVSWILWAFRELVGLVERGLYAIDEWFRFRKGQSSGSLALKIALAIVWFPIAYVIRFAFYLLLEPQVNPVKHFPVVTVSHKLLLPQIGVISNATGLGVGEVGAILSCIPGVFGFIAWELRENWRLYAANRPRQLTPVVLGHHGETMRGLLRSGFHSGTIPALFKKFRAAVRRGSIEGHPIAVGKITHNLADVEHALHDLVARECVPLLRGSVCWKGLTPTASPVHIGVQTIQLGIDVPEFGGQGLRVAFDYHNDAIVARVAAPAWVGQLTRDQHDVFHKMIDGLRAMGSASTESEPAPEWDEWVKFWDEAR</sequence>
<evidence type="ECO:0000256" key="1">
    <source>
        <dbReference type="SAM" id="MobiDB-lite"/>
    </source>
</evidence>
<feature type="region of interest" description="Disordered" evidence="1">
    <location>
        <begin position="208"/>
        <end position="233"/>
    </location>
</feature>
<dbReference type="Proteomes" id="UP000214646">
    <property type="component" value="Unassembled WGS sequence"/>
</dbReference>
<feature type="transmembrane region" description="Helical" evidence="2">
    <location>
        <begin position="725"/>
        <end position="744"/>
    </location>
</feature>
<dbReference type="AlphaFoldDB" id="A0A225E4V5"/>
<keyword evidence="2" id="KW-0812">Transmembrane</keyword>
<organism evidence="3 4">
    <name type="scientific">Fimbriiglobus ruber</name>
    <dbReference type="NCBI Taxonomy" id="1908690"/>
    <lineage>
        <taxon>Bacteria</taxon>
        <taxon>Pseudomonadati</taxon>
        <taxon>Planctomycetota</taxon>
        <taxon>Planctomycetia</taxon>
        <taxon>Gemmatales</taxon>
        <taxon>Gemmataceae</taxon>
        <taxon>Fimbriiglobus</taxon>
    </lineage>
</organism>
<evidence type="ECO:0000256" key="2">
    <source>
        <dbReference type="SAM" id="Phobius"/>
    </source>
</evidence>